<comment type="caution">
    <text evidence="3">The sequence shown here is derived from an EMBL/GenBank/DDBJ whole genome shotgun (WGS) entry which is preliminary data.</text>
</comment>
<evidence type="ECO:0000313" key="3">
    <source>
        <dbReference type="EMBL" id="GAD27842.1"/>
    </source>
</evidence>
<evidence type="ECO:0000256" key="1">
    <source>
        <dbReference type="ARBA" id="ARBA00023125"/>
    </source>
</evidence>
<accession>A0ABQ0J075</accession>
<feature type="domain" description="DUF6538" evidence="2">
    <location>
        <begin position="9"/>
        <end position="65"/>
    </location>
</feature>
<dbReference type="InterPro" id="IPR046668">
    <property type="entry name" value="DUF6538"/>
</dbReference>
<reference evidence="3 4" key="1">
    <citation type="submission" date="2013-08" db="EMBL/GenBank/DDBJ databases">
        <title>Gluconobacter thailandicus NBRC 3257 whole genome sequence.</title>
        <authorList>
            <person name="Matsutani M."/>
            <person name="Yakushi T."/>
            <person name="Matsushita K."/>
        </authorList>
    </citation>
    <scope>NUCLEOTIDE SEQUENCE [LARGE SCALE GENOMIC DNA]</scope>
    <source>
        <strain evidence="3 4">NBRC 3257</strain>
    </source>
</reference>
<organism evidence="3 4">
    <name type="scientific">Gluconobacter thailandicus NBRC 3257</name>
    <dbReference type="NCBI Taxonomy" id="1381097"/>
    <lineage>
        <taxon>Bacteria</taxon>
        <taxon>Pseudomonadati</taxon>
        <taxon>Pseudomonadota</taxon>
        <taxon>Alphaproteobacteria</taxon>
        <taxon>Acetobacterales</taxon>
        <taxon>Acetobacteraceae</taxon>
        <taxon>Gluconobacter</taxon>
    </lineage>
</organism>
<dbReference type="EMBL" id="BASM01000037">
    <property type="protein sequence ID" value="GAD27842.1"/>
    <property type="molecule type" value="Genomic_DNA"/>
</dbReference>
<keyword evidence="4" id="KW-1185">Reference proteome</keyword>
<dbReference type="InterPro" id="IPR011010">
    <property type="entry name" value="DNA_brk_join_enz"/>
</dbReference>
<dbReference type="RefSeq" id="WP_007281834.1">
    <property type="nucleotide sequence ID" value="NZ_BASM01000037.1"/>
</dbReference>
<sequence length="381" mass="43645">MSFRLSANIFRRGDQYAFRVRVPVLVPFAQMRRELVFSLRTDNRRMALTLAATIRLRLDSLWMRLNEMNGTKADLEKLVKAWFYRELNEAQRLYMSGDLMRGTHESDIPDLDDLRQESREAMGNIAEHKLEMMTTERQRHDFSRGYAKAREVLTQFGIPFQEHDQRFTALAKHYAHIESLLAETQLRWSQDDLDYMPNFPILPEGIYPDAELKSSAATVSPKILPPIQDSPIMQSSPQAAGLLLSEAFERYAVERKPKLATVKGYRASVRRFIDLQGDMDVAHINKKHIAAFKDALLQFPAVLKVADRALTTDKIIERYKSLSDARRLSAGTINAKHISGVSVALQWASENGYVDTVVSRGVRAKGQRQKYQSDCHTAWKN</sequence>
<evidence type="ECO:0000259" key="2">
    <source>
        <dbReference type="Pfam" id="PF20172"/>
    </source>
</evidence>
<evidence type="ECO:0000313" key="4">
    <source>
        <dbReference type="Proteomes" id="UP000018209"/>
    </source>
</evidence>
<dbReference type="Proteomes" id="UP000018209">
    <property type="component" value="Unassembled WGS sequence"/>
</dbReference>
<keyword evidence="1" id="KW-0238">DNA-binding</keyword>
<gene>
    <name evidence="3" type="ORF">NBRC3257_2841</name>
</gene>
<dbReference type="Pfam" id="PF20172">
    <property type="entry name" value="DUF6538"/>
    <property type="match status" value="1"/>
</dbReference>
<proteinExistence type="predicted"/>
<dbReference type="SUPFAM" id="SSF56349">
    <property type="entry name" value="DNA breaking-rejoining enzymes"/>
    <property type="match status" value="1"/>
</dbReference>
<dbReference type="InterPro" id="IPR010998">
    <property type="entry name" value="Integrase_recombinase_N"/>
</dbReference>
<name>A0ABQ0J075_GLUTH</name>
<protein>
    <recommendedName>
        <fullName evidence="2">DUF6538 domain-containing protein</fullName>
    </recommendedName>
</protein>
<dbReference type="Gene3D" id="1.10.150.130">
    <property type="match status" value="1"/>
</dbReference>